<organism evidence="2 3">
    <name type="scientific">Winmispira thermophila (strain ATCC 700085 / DSM 6578 / Z-1203)</name>
    <name type="common">Spirochaeta thermophila</name>
    <dbReference type="NCBI Taxonomy" id="869211"/>
    <lineage>
        <taxon>Bacteria</taxon>
        <taxon>Pseudomonadati</taxon>
        <taxon>Spirochaetota</taxon>
        <taxon>Spirochaetia</taxon>
        <taxon>Winmispirales</taxon>
        <taxon>Winmispiraceae</taxon>
        <taxon>Winmispira</taxon>
    </lineage>
</organism>
<dbReference type="Pfam" id="PF01973">
    <property type="entry name" value="MptE-like"/>
    <property type="match status" value="1"/>
</dbReference>
<protein>
    <recommendedName>
        <fullName evidence="1">6-hydroxymethylpterin diphosphokinase MptE-like domain-containing protein</fullName>
    </recommendedName>
</protein>
<keyword evidence="3" id="KW-1185">Reference proteome</keyword>
<accession>G0GEQ1</accession>
<dbReference type="AlphaFoldDB" id="G0GEQ1"/>
<feature type="domain" description="6-hydroxymethylpterin diphosphokinase MptE-like" evidence="1">
    <location>
        <begin position="169"/>
        <end position="328"/>
    </location>
</feature>
<name>G0GEQ1_WINT7</name>
<dbReference type="InterPro" id="IPR002826">
    <property type="entry name" value="MptE-like"/>
</dbReference>
<reference evidence="2 3" key="1">
    <citation type="submission" date="2011-06" db="EMBL/GenBank/DDBJ databases">
        <title>The complete genome of Spirochaeta thermophila DSM 6578.</title>
        <authorList>
            <consortium name="US DOE Joint Genome Institute (JGI-PGF)"/>
            <person name="Lucas S."/>
            <person name="Lapidus A."/>
            <person name="Bruce D."/>
            <person name="Goodwin L."/>
            <person name="Pitluck S."/>
            <person name="Peters L."/>
            <person name="Kyrpides N."/>
            <person name="Mavromatis K."/>
            <person name="Ivanova N."/>
            <person name="Mikailova N."/>
            <person name="Pagani I."/>
            <person name="Chertkov O."/>
            <person name="Detter J.C."/>
            <person name="Tapia R."/>
            <person name="Han C."/>
            <person name="Land M."/>
            <person name="Hauser L."/>
            <person name="Markowitz V."/>
            <person name="Cheng J.-F."/>
            <person name="Hugenholtz P."/>
            <person name="Woyke T."/>
            <person name="Wu D."/>
            <person name="Spring S."/>
            <person name="Merkhoffer B."/>
            <person name="Schneider S."/>
            <person name="Klenk H.-P."/>
            <person name="Eisen J.A."/>
        </authorList>
    </citation>
    <scope>NUCLEOTIDE SEQUENCE [LARGE SCALE GENOMIC DNA]</scope>
    <source>
        <strain evidence="3">ATCC 700085 / DSM 6578 / Z-1203</strain>
    </source>
</reference>
<dbReference type="HOGENOM" id="CLU_539591_0_0_12"/>
<dbReference type="OrthoDB" id="362850at2"/>
<evidence type="ECO:0000313" key="2">
    <source>
        <dbReference type="EMBL" id="AEJ61457.1"/>
    </source>
</evidence>
<dbReference type="KEGG" id="stq:Spith_1187"/>
<gene>
    <name evidence="2" type="ordered locus">Spith_1187</name>
</gene>
<dbReference type="PANTHER" id="PTHR41786:SF1">
    <property type="entry name" value="6-HYDROXYMETHYLPTERIN DIPHOSPHOKINASE MPTE-LIKE DOMAIN-CONTAINING PROTEIN"/>
    <property type="match status" value="1"/>
</dbReference>
<dbReference type="RefSeq" id="WP_014624802.1">
    <property type="nucleotide sequence ID" value="NC_017583.1"/>
</dbReference>
<dbReference type="EMBL" id="CP002903">
    <property type="protein sequence ID" value="AEJ61457.1"/>
    <property type="molecule type" value="Genomic_DNA"/>
</dbReference>
<proteinExistence type="predicted"/>
<dbReference type="PANTHER" id="PTHR41786">
    <property type="entry name" value="MOTILITY ACCESSORY FACTOR MAF"/>
    <property type="match status" value="1"/>
</dbReference>
<sequence>MRNEGERDLEIVPTDEGEGLRYRGISLYHPEAPKSRAGQKARRVPLSPHTLYVIISPLFWYGVEELVSRLPPSSTLVALEADPLLRSLAASRRPPSLAHIPLLAPDDPLPPARFRAIQPVHLSSGYRLAPRTYTEWLEHHRRELHRAWQNRLTLIRLGPRYLRNLILNLPFLPHTAPYPRPSRPVLVAAAGPNLSLALPAIRSHRTSLFILAADTAAPTLLSAGITPDAVLLLDPQAFNALDLAGIPPGIPLFFDLVAHPSAVRHFHGPRHPLCSRFLPSRVFDILSEHLPHLPLLPPMGSVGTLAALLALLLSDGPVLLAGLDLSFPPGLTHSPGTLHHTLQLATRTRITPWPSLTYPPGHHPLPSHPHLHITPPLRTFARQLEDLSHIHPRIHTLTPIPPCPDIPLIVPDTIPSLTASPAAPPYTPPTPRTVATLLSLFEEELEHTRTTLSSSTPTLPDYLEPLLPGIQPDPTHPGTRATAHALVAELLRSTKIARTILERPT</sequence>
<evidence type="ECO:0000259" key="1">
    <source>
        <dbReference type="Pfam" id="PF01973"/>
    </source>
</evidence>
<dbReference type="STRING" id="869211.Spith_1187"/>
<evidence type="ECO:0000313" key="3">
    <source>
        <dbReference type="Proteomes" id="UP000007254"/>
    </source>
</evidence>
<dbReference type="Proteomes" id="UP000007254">
    <property type="component" value="Chromosome"/>
</dbReference>